<evidence type="ECO:0000256" key="1">
    <source>
        <dbReference type="SAM" id="MobiDB-lite"/>
    </source>
</evidence>
<evidence type="ECO:0000259" key="3">
    <source>
        <dbReference type="Pfam" id="PF04480"/>
    </source>
</evidence>
<dbReference type="Pfam" id="PF04480">
    <property type="entry name" value="DUF559"/>
    <property type="match status" value="1"/>
</dbReference>
<comment type="caution">
    <text evidence="4">The sequence shown here is derived from an EMBL/GenBank/DDBJ whole genome shotgun (WGS) entry which is preliminary data.</text>
</comment>
<organism evidence="4 5">
    <name type="scientific">Sediminicola luteus</name>
    <dbReference type="NCBI Taxonomy" id="319238"/>
    <lineage>
        <taxon>Bacteria</taxon>
        <taxon>Pseudomonadati</taxon>
        <taxon>Bacteroidota</taxon>
        <taxon>Flavobacteriia</taxon>
        <taxon>Flavobacteriales</taxon>
        <taxon>Flavobacteriaceae</taxon>
        <taxon>Sediminicola</taxon>
    </lineage>
</organism>
<dbReference type="GO" id="GO:0004852">
    <property type="term" value="F:uroporphyrinogen-III synthase activity"/>
    <property type="evidence" value="ECO:0007669"/>
    <property type="project" value="InterPro"/>
</dbReference>
<dbReference type="SUPFAM" id="SSF69618">
    <property type="entry name" value="HemD-like"/>
    <property type="match status" value="1"/>
</dbReference>
<reference evidence="4 5" key="1">
    <citation type="submission" date="2017-04" db="EMBL/GenBank/DDBJ databases">
        <title>A new member of the family Flavobacteriaceae isolated from ascidians.</title>
        <authorList>
            <person name="Chen L."/>
        </authorList>
    </citation>
    <scope>NUCLEOTIDE SEQUENCE [LARGE SCALE GENOMIC DNA]</scope>
    <source>
        <strain evidence="4 5">HQA918</strain>
    </source>
</reference>
<name>A0A2A4GEV6_9FLAO</name>
<feature type="domain" description="Tetrapyrrole biosynthesis uroporphyrinogen III synthase" evidence="2">
    <location>
        <begin position="157"/>
        <end position="344"/>
    </location>
</feature>
<dbReference type="PANTHER" id="PTHR38590">
    <property type="entry name" value="BLL0828 PROTEIN"/>
    <property type="match status" value="1"/>
</dbReference>
<keyword evidence="5" id="KW-1185">Reference proteome</keyword>
<dbReference type="OrthoDB" id="1523900at2"/>
<dbReference type="Gene3D" id="3.40.960.10">
    <property type="entry name" value="VSR Endonuclease"/>
    <property type="match status" value="1"/>
</dbReference>
<dbReference type="PANTHER" id="PTHR38590:SF1">
    <property type="entry name" value="BLL0828 PROTEIN"/>
    <property type="match status" value="1"/>
</dbReference>
<protein>
    <recommendedName>
        <fullName evidence="6">DUF559 domain-containing protein</fullName>
    </recommendedName>
</protein>
<dbReference type="GO" id="GO:0033014">
    <property type="term" value="P:tetrapyrrole biosynthetic process"/>
    <property type="evidence" value="ECO:0007669"/>
    <property type="project" value="InterPro"/>
</dbReference>
<proteinExistence type="predicted"/>
<dbReference type="RefSeq" id="WP_097442059.1">
    <property type="nucleotide sequence ID" value="NZ_NBWU01000001.1"/>
</dbReference>
<dbReference type="InterPro" id="IPR036108">
    <property type="entry name" value="4pyrrol_syn_uPrphyn_synt_sf"/>
</dbReference>
<dbReference type="Proteomes" id="UP000219559">
    <property type="component" value="Unassembled WGS sequence"/>
</dbReference>
<dbReference type="CDD" id="cd01038">
    <property type="entry name" value="Endonuclease_DUF559"/>
    <property type="match status" value="1"/>
</dbReference>
<evidence type="ECO:0000313" key="5">
    <source>
        <dbReference type="Proteomes" id="UP000219559"/>
    </source>
</evidence>
<dbReference type="InterPro" id="IPR003754">
    <property type="entry name" value="4pyrrol_synth_uPrphyn_synth"/>
</dbReference>
<dbReference type="EMBL" id="NBWU01000001">
    <property type="protein sequence ID" value="PCE66538.1"/>
    <property type="molecule type" value="Genomic_DNA"/>
</dbReference>
<feature type="domain" description="DUF559" evidence="3">
    <location>
        <begin position="4"/>
        <end position="111"/>
    </location>
</feature>
<dbReference type="AlphaFoldDB" id="A0A2A4GEV6"/>
<evidence type="ECO:0000259" key="2">
    <source>
        <dbReference type="Pfam" id="PF02602"/>
    </source>
</evidence>
<dbReference type="CDD" id="cd06578">
    <property type="entry name" value="HemD"/>
    <property type="match status" value="1"/>
</dbReference>
<gene>
    <name evidence="4" type="ORF">B7P33_04370</name>
</gene>
<dbReference type="SUPFAM" id="SSF52980">
    <property type="entry name" value="Restriction endonuclease-like"/>
    <property type="match status" value="1"/>
</dbReference>
<feature type="region of interest" description="Disordered" evidence="1">
    <location>
        <begin position="115"/>
        <end position="138"/>
    </location>
</feature>
<dbReference type="InterPro" id="IPR011335">
    <property type="entry name" value="Restrct_endonuc-II-like"/>
</dbReference>
<evidence type="ECO:0008006" key="6">
    <source>
        <dbReference type="Google" id="ProtNLM"/>
    </source>
</evidence>
<sequence>MRYRTQIARKLRQEQTQAEQHLWEYLRNRNFRGLKFRRQHPLKQYIVDFFCHSHGIIIELDGGYHKRGDVAKQDYARDFHLEELGYKVLRYRNHMVYNEPHHILNDLKRAVRQQKKYAQHKKQTTLTPNPSPGGRGESEIILSTKTLSQSDRERLLQAGVRLVSYDAISISPLDFQSAKVIPHAIVTSKNAARLVLEKGIQVGNWYCVGDKTQSFLAKKGQQVVEKAQNAFDLAQRIIKGYHQNKLVFFCGQSRRDELPNELKKAHIPFEEIVVYRTQLIPKKFNQTFYGILFYSPSGVRSFTTKNKLESPTFAFCIGQTTAQEAKKYTDKIIVAKQSTVSHTVASTAQHIRNTSTWN</sequence>
<dbReference type="Gene3D" id="3.40.50.10090">
    <property type="match status" value="2"/>
</dbReference>
<dbReference type="Pfam" id="PF02602">
    <property type="entry name" value="HEM4"/>
    <property type="match status" value="1"/>
</dbReference>
<evidence type="ECO:0000313" key="4">
    <source>
        <dbReference type="EMBL" id="PCE66538.1"/>
    </source>
</evidence>
<dbReference type="InterPro" id="IPR007569">
    <property type="entry name" value="DUF559"/>
</dbReference>
<dbReference type="InterPro" id="IPR047216">
    <property type="entry name" value="Endonuclease_DUF559_bact"/>
</dbReference>
<accession>A0A2A4GEV6</accession>